<proteinExistence type="predicted"/>
<evidence type="ECO:0000313" key="4">
    <source>
        <dbReference type="Proteomes" id="UP000196331"/>
    </source>
</evidence>
<dbReference type="InterPro" id="IPR001387">
    <property type="entry name" value="Cro/C1-type_HTH"/>
</dbReference>
<sequence length="124" mass="13619">MGIDDMSPAALAEELGQRLKQARLNQDMTQLEVARRAGLSRKVVLNAEKGRVQLEALVAIMMALNMTSQLDYFLPPPMISPLQLSKLQGKQRQRASGQSTSRQSTSGQSTSEQSSADEGETLEW</sequence>
<accession>A0A1R4HNL6</accession>
<feature type="region of interest" description="Disordered" evidence="1">
    <location>
        <begin position="84"/>
        <end position="124"/>
    </location>
</feature>
<dbReference type="RefSeq" id="WP_087105426.1">
    <property type="nucleotide sequence ID" value="NZ_FUKM01000003.1"/>
</dbReference>
<dbReference type="Gene3D" id="1.10.260.40">
    <property type="entry name" value="lambda repressor-like DNA-binding domains"/>
    <property type="match status" value="1"/>
</dbReference>
<dbReference type="SUPFAM" id="SSF47413">
    <property type="entry name" value="lambda repressor-like DNA-binding domains"/>
    <property type="match status" value="1"/>
</dbReference>
<evidence type="ECO:0000256" key="1">
    <source>
        <dbReference type="SAM" id="MobiDB-lite"/>
    </source>
</evidence>
<name>A0A1R4HNL6_9GAMM</name>
<reference evidence="3 4" key="1">
    <citation type="submission" date="2017-02" db="EMBL/GenBank/DDBJ databases">
        <authorList>
            <person name="Dridi B."/>
        </authorList>
    </citation>
    <scope>NUCLEOTIDE SEQUENCE [LARGE SCALE GENOMIC DNA]</scope>
    <source>
        <strain evidence="3 4">JB380</strain>
    </source>
</reference>
<evidence type="ECO:0000259" key="2">
    <source>
        <dbReference type="PROSITE" id="PS50943"/>
    </source>
</evidence>
<dbReference type="EMBL" id="FUKM01000003">
    <property type="protein sequence ID" value="SJN09137.1"/>
    <property type="molecule type" value="Genomic_DNA"/>
</dbReference>
<feature type="compositionally biased region" description="Acidic residues" evidence="1">
    <location>
        <begin position="115"/>
        <end position="124"/>
    </location>
</feature>
<dbReference type="Pfam" id="PF01381">
    <property type="entry name" value="HTH_3"/>
    <property type="match status" value="1"/>
</dbReference>
<dbReference type="PROSITE" id="PS50943">
    <property type="entry name" value="HTH_CROC1"/>
    <property type="match status" value="1"/>
</dbReference>
<feature type="compositionally biased region" description="Low complexity" evidence="1">
    <location>
        <begin position="94"/>
        <end position="114"/>
    </location>
</feature>
<dbReference type="SMART" id="SM00530">
    <property type="entry name" value="HTH_XRE"/>
    <property type="match status" value="1"/>
</dbReference>
<protein>
    <recommendedName>
        <fullName evidence="2">HTH cro/C1-type domain-containing protein</fullName>
    </recommendedName>
</protein>
<organism evidence="3 4">
    <name type="scientific">Halomonas citrativorans</name>
    <dbReference type="NCBI Taxonomy" id="2742612"/>
    <lineage>
        <taxon>Bacteria</taxon>
        <taxon>Pseudomonadati</taxon>
        <taxon>Pseudomonadota</taxon>
        <taxon>Gammaproteobacteria</taxon>
        <taxon>Oceanospirillales</taxon>
        <taxon>Halomonadaceae</taxon>
        <taxon>Halomonas</taxon>
    </lineage>
</organism>
<dbReference type="GO" id="GO:0003677">
    <property type="term" value="F:DNA binding"/>
    <property type="evidence" value="ECO:0007669"/>
    <property type="project" value="InterPro"/>
</dbReference>
<dbReference type="Proteomes" id="UP000196331">
    <property type="component" value="Unassembled WGS sequence"/>
</dbReference>
<dbReference type="InterPro" id="IPR010982">
    <property type="entry name" value="Lambda_DNA-bd_dom_sf"/>
</dbReference>
<gene>
    <name evidence="3" type="ORF">CZ787_00790</name>
</gene>
<dbReference type="OrthoDB" id="5593110at2"/>
<comment type="caution">
    <text evidence="3">The sequence shown here is derived from an EMBL/GenBank/DDBJ whole genome shotgun (WGS) entry which is preliminary data.</text>
</comment>
<dbReference type="AlphaFoldDB" id="A0A1R4HNL6"/>
<evidence type="ECO:0000313" key="3">
    <source>
        <dbReference type="EMBL" id="SJN09137.1"/>
    </source>
</evidence>
<dbReference type="CDD" id="cd00093">
    <property type="entry name" value="HTH_XRE"/>
    <property type="match status" value="1"/>
</dbReference>
<feature type="domain" description="HTH cro/C1-type" evidence="2">
    <location>
        <begin position="19"/>
        <end position="73"/>
    </location>
</feature>